<dbReference type="InterPro" id="IPR017221">
    <property type="entry name" value="DUF34/NIF3_bac"/>
</dbReference>
<evidence type="ECO:0000256" key="5">
    <source>
        <dbReference type="PIRSR" id="PIRSR602678-1"/>
    </source>
</evidence>
<proteinExistence type="inferred from homology"/>
<dbReference type="PANTHER" id="PTHR13799">
    <property type="entry name" value="NGG1 INTERACTING FACTOR 3"/>
    <property type="match status" value="1"/>
</dbReference>
<evidence type="ECO:0000313" key="6">
    <source>
        <dbReference type="EMBL" id="SDC74986.1"/>
    </source>
</evidence>
<dbReference type="PANTHER" id="PTHR13799:SF14">
    <property type="entry name" value="GTP CYCLOHYDROLASE 1 TYPE 2 HOMOLOG"/>
    <property type="match status" value="1"/>
</dbReference>
<dbReference type="InterPro" id="IPR002678">
    <property type="entry name" value="DUF34/NIF3"/>
</dbReference>
<dbReference type="FunFam" id="3.30.70.120:FF:000006">
    <property type="entry name" value="GTP cyclohydrolase 1 type 2 homolog"/>
    <property type="match status" value="1"/>
</dbReference>
<comment type="similarity">
    <text evidence="1 4">Belongs to the GTP cyclohydrolase I type 2/NIF3 family.</text>
</comment>
<name>A0A1G6P667_9BACL</name>
<dbReference type="FunFam" id="3.40.1390.30:FF:000001">
    <property type="entry name" value="GTP cyclohydrolase 1 type 2"/>
    <property type="match status" value="1"/>
</dbReference>
<keyword evidence="3 4" id="KW-0479">Metal-binding</keyword>
<evidence type="ECO:0000313" key="7">
    <source>
        <dbReference type="Proteomes" id="UP000199387"/>
    </source>
</evidence>
<dbReference type="InterPro" id="IPR036069">
    <property type="entry name" value="DUF34/NIF3_sf"/>
</dbReference>
<evidence type="ECO:0000256" key="1">
    <source>
        <dbReference type="ARBA" id="ARBA00006964"/>
    </source>
</evidence>
<dbReference type="RefSeq" id="WP_091571261.1">
    <property type="nucleotide sequence ID" value="NZ_FMZA01000015.1"/>
</dbReference>
<feature type="binding site" evidence="5">
    <location>
        <position position="67"/>
    </location>
    <ligand>
        <name>a divalent metal cation</name>
        <dbReference type="ChEBI" id="CHEBI:60240"/>
        <label>1</label>
    </ligand>
</feature>
<dbReference type="Proteomes" id="UP000199387">
    <property type="component" value="Unassembled WGS sequence"/>
</dbReference>
<dbReference type="Gene3D" id="3.40.1390.30">
    <property type="entry name" value="NIF3 (NGG1p interacting factor 3)-like"/>
    <property type="match status" value="1"/>
</dbReference>
<feature type="binding site" evidence="5">
    <location>
        <position position="66"/>
    </location>
    <ligand>
        <name>a divalent metal cation</name>
        <dbReference type="ChEBI" id="CHEBI:60240"/>
        <label>1</label>
    </ligand>
</feature>
<keyword evidence="7" id="KW-1185">Reference proteome</keyword>
<dbReference type="InterPro" id="IPR015867">
    <property type="entry name" value="N-reg_PII/ATP_PRibTrfase_C"/>
</dbReference>
<organism evidence="6 7">
    <name type="scientific">Melghirimyces thermohalophilus</name>
    <dbReference type="NCBI Taxonomy" id="1236220"/>
    <lineage>
        <taxon>Bacteria</taxon>
        <taxon>Bacillati</taxon>
        <taxon>Bacillota</taxon>
        <taxon>Bacilli</taxon>
        <taxon>Bacillales</taxon>
        <taxon>Thermoactinomycetaceae</taxon>
        <taxon>Melghirimyces</taxon>
    </lineage>
</organism>
<reference evidence="6 7" key="1">
    <citation type="submission" date="2016-10" db="EMBL/GenBank/DDBJ databases">
        <authorList>
            <person name="de Groot N.N."/>
        </authorList>
    </citation>
    <scope>NUCLEOTIDE SEQUENCE [LARGE SCALE GENOMIC DNA]</scope>
    <source>
        <strain evidence="6 7">DSM 45514</strain>
    </source>
</reference>
<feature type="binding site" evidence="5">
    <location>
        <position position="105"/>
    </location>
    <ligand>
        <name>a divalent metal cation</name>
        <dbReference type="ChEBI" id="CHEBI:60240"/>
        <label>1</label>
    </ligand>
</feature>
<dbReference type="STRING" id="1236220.SAMN04488112_11566"/>
<evidence type="ECO:0000256" key="2">
    <source>
        <dbReference type="ARBA" id="ARBA00022112"/>
    </source>
</evidence>
<dbReference type="GO" id="GO:0046872">
    <property type="term" value="F:metal ion binding"/>
    <property type="evidence" value="ECO:0007669"/>
    <property type="project" value="UniProtKB-UniRule"/>
</dbReference>
<gene>
    <name evidence="6" type="ORF">SAMN04488112_11566</name>
</gene>
<dbReference type="AlphaFoldDB" id="A0A1G6P667"/>
<dbReference type="Gene3D" id="3.30.70.120">
    <property type="match status" value="1"/>
</dbReference>
<dbReference type="SUPFAM" id="SSF102705">
    <property type="entry name" value="NIF3 (NGG1p interacting factor 3)-like"/>
    <property type="match status" value="1"/>
</dbReference>
<dbReference type="GO" id="GO:0005737">
    <property type="term" value="C:cytoplasm"/>
    <property type="evidence" value="ECO:0007669"/>
    <property type="project" value="TreeGrafter"/>
</dbReference>
<dbReference type="EMBL" id="FMZA01000015">
    <property type="protein sequence ID" value="SDC74986.1"/>
    <property type="molecule type" value="Genomic_DNA"/>
</dbReference>
<dbReference type="NCBIfam" id="TIGR00486">
    <property type="entry name" value="YbgI_SA1388"/>
    <property type="match status" value="1"/>
</dbReference>
<protein>
    <recommendedName>
        <fullName evidence="2 4">GTP cyclohydrolase 1 type 2 homolog</fullName>
    </recommendedName>
</protein>
<dbReference type="OrthoDB" id="9792792at2"/>
<dbReference type="Pfam" id="PF01784">
    <property type="entry name" value="DUF34_NIF3"/>
    <property type="match status" value="1"/>
</dbReference>
<dbReference type="PIRSF" id="PIRSF037489">
    <property type="entry name" value="UCP037489_NIF3_YqfO"/>
    <property type="match status" value="1"/>
</dbReference>
<sequence length="371" mass="40560">MAVTGKDLIKVMEEWAPRSLAVDKDRIGLQVGDPQAEVKGVMLALDVTEEVVDEAIEKGANWIVAHHAVIFRPLTDLRTDRPAGRLYRKILKHDLQVYVAHTNLDAAPDGVNDVLCDQLGLKERQVLLPTRSSRLQKLVVFIPKDHHEEVLRGLARAGAGWIGNYSHCTFNLDGTGTFLPEDGTQPYIGKQGELARVGEVRLETVITEEIREDVLEALFAVHPYEEPAYDLYPLDLPGAVEGIGRIGKLPQPMSLKELAHQLTKAYRISGLRMVGDGEGLVSTVAVLGGSGGRYYPEAIKGGADVYITGDLDHHTALDAAAEGLSLLDPGHHVEHLVLEKVREKLTKSTSLTGVPVFVTQVNTDPFQYIVG</sequence>
<accession>A0A1G6P667</accession>
<evidence type="ECO:0000256" key="4">
    <source>
        <dbReference type="PIRNR" id="PIRNR037489"/>
    </source>
</evidence>
<evidence type="ECO:0000256" key="3">
    <source>
        <dbReference type="ARBA" id="ARBA00022723"/>
    </source>
</evidence>
<feature type="binding site" evidence="5">
    <location>
        <position position="334"/>
    </location>
    <ligand>
        <name>a divalent metal cation</name>
        <dbReference type="ChEBI" id="CHEBI:60240"/>
        <label>1</label>
    </ligand>
</feature>
<feature type="binding site" evidence="5">
    <location>
        <position position="331"/>
    </location>
    <ligand>
        <name>a divalent metal cation</name>
        <dbReference type="ChEBI" id="CHEBI:60240"/>
        <label>1</label>
    </ligand>
</feature>